<dbReference type="InterPro" id="IPR050546">
    <property type="entry name" value="Glycosyl_Hydrlase_16"/>
</dbReference>
<evidence type="ECO:0000256" key="1">
    <source>
        <dbReference type="ARBA" id="ARBA00006865"/>
    </source>
</evidence>
<dbReference type="EMBL" id="JAVDYB010000001">
    <property type="protein sequence ID" value="MDR7280929.1"/>
    <property type="molecule type" value="Genomic_DNA"/>
</dbReference>
<dbReference type="Gene3D" id="2.80.10.50">
    <property type="match status" value="1"/>
</dbReference>
<dbReference type="GO" id="GO:0005975">
    <property type="term" value="P:carbohydrate metabolic process"/>
    <property type="evidence" value="ECO:0007669"/>
    <property type="project" value="InterPro"/>
</dbReference>
<dbReference type="Pfam" id="PF00652">
    <property type="entry name" value="Ricin_B_lectin"/>
    <property type="match status" value="1"/>
</dbReference>
<keyword evidence="4" id="KW-1185">Reference proteome</keyword>
<comment type="caution">
    <text evidence="3">The sequence shown here is derived from an EMBL/GenBank/DDBJ whole genome shotgun (WGS) entry which is preliminary data.</text>
</comment>
<dbReference type="Pfam" id="PF00722">
    <property type="entry name" value="Glyco_hydro_16"/>
    <property type="match status" value="1"/>
</dbReference>
<dbReference type="SMART" id="SM00458">
    <property type="entry name" value="RICIN"/>
    <property type="match status" value="1"/>
</dbReference>
<evidence type="ECO:0000259" key="2">
    <source>
        <dbReference type="PROSITE" id="PS51762"/>
    </source>
</evidence>
<dbReference type="CDD" id="cd08023">
    <property type="entry name" value="GH16_laminarinase_like"/>
    <property type="match status" value="1"/>
</dbReference>
<dbReference type="SUPFAM" id="SSF50370">
    <property type="entry name" value="Ricin B-like lectins"/>
    <property type="match status" value="1"/>
</dbReference>
<evidence type="ECO:0000313" key="3">
    <source>
        <dbReference type="EMBL" id="MDR7280929.1"/>
    </source>
</evidence>
<dbReference type="Gene3D" id="2.60.120.200">
    <property type="match status" value="1"/>
</dbReference>
<reference evidence="3" key="1">
    <citation type="submission" date="2023-07" db="EMBL/GenBank/DDBJ databases">
        <title>Sequencing the genomes of 1000 actinobacteria strains.</title>
        <authorList>
            <person name="Klenk H.-P."/>
        </authorList>
    </citation>
    <scope>NUCLEOTIDE SEQUENCE</scope>
    <source>
        <strain evidence="3">DSM 44707</strain>
    </source>
</reference>
<sequence length="433" mass="46176">MHRMPGAHRPRRARWLYSSKIGRSLLALSVVATGLGSALYLTNSEPEASAASTLVWSDEFNGAAGTLPDGGKWTMETGGHGWGNNELQYYTNRASNASLDGAGNMVITARRENPGGFQCHYGSCQYTSARLMTNGKFTQTYGRFEARLKLPKGQGIWPAFWMLGADIGSVGWPNSGEIDIMENVGKEPNTVYGTIHGPGYSGGGGLTGSKVHNAPLGDAFHTYTVDWSPNLIVWYLDGVEYTRKTPANLNGNRWVFDKPFFMIMNLAVGGNWPGNPDGSTQFPQSLVADYVRVYSYDGGTQPPPATGGVSLKGVQSGRCIDVPNGASQDGLPLQIWDCNNTAAQKWTFNGNGSLTAVGKCMDVAGGNPANGTNIQLANCNGSGWQQFTLSGAGDLVNIAANKCVDVRDSATGGGAKLQLWDCAGTPNQKWNRA</sequence>
<feature type="domain" description="GH16" evidence="2">
    <location>
        <begin position="38"/>
        <end position="299"/>
    </location>
</feature>
<organism evidence="3 4">
    <name type="scientific">Catenuloplanes atrovinosus</name>
    <dbReference type="NCBI Taxonomy" id="137266"/>
    <lineage>
        <taxon>Bacteria</taxon>
        <taxon>Bacillati</taxon>
        <taxon>Actinomycetota</taxon>
        <taxon>Actinomycetes</taxon>
        <taxon>Micromonosporales</taxon>
        <taxon>Micromonosporaceae</taxon>
        <taxon>Catenuloplanes</taxon>
    </lineage>
</organism>
<proteinExistence type="inferred from homology"/>
<comment type="similarity">
    <text evidence="1">Belongs to the glycosyl hydrolase 16 family.</text>
</comment>
<dbReference type="InterPro" id="IPR013320">
    <property type="entry name" value="ConA-like_dom_sf"/>
</dbReference>
<dbReference type="AlphaFoldDB" id="A0AAE3YZB8"/>
<accession>A0AAE3YZB8</accession>
<dbReference type="InterPro" id="IPR035992">
    <property type="entry name" value="Ricin_B-like_lectins"/>
</dbReference>
<dbReference type="InterPro" id="IPR000757">
    <property type="entry name" value="Beta-glucanase-like"/>
</dbReference>
<dbReference type="PANTHER" id="PTHR10963:SF55">
    <property type="entry name" value="GLYCOSIDE HYDROLASE FAMILY 16 PROTEIN"/>
    <property type="match status" value="1"/>
</dbReference>
<dbReference type="InterPro" id="IPR000772">
    <property type="entry name" value="Ricin_B_lectin"/>
</dbReference>
<dbReference type="GO" id="GO:0004553">
    <property type="term" value="F:hydrolase activity, hydrolyzing O-glycosyl compounds"/>
    <property type="evidence" value="ECO:0007669"/>
    <property type="project" value="InterPro"/>
</dbReference>
<gene>
    <name evidence="3" type="ORF">J2S41_007707</name>
</gene>
<dbReference type="PROSITE" id="PS51762">
    <property type="entry name" value="GH16_2"/>
    <property type="match status" value="1"/>
</dbReference>
<dbReference type="SUPFAM" id="SSF49899">
    <property type="entry name" value="Concanavalin A-like lectins/glucanases"/>
    <property type="match status" value="1"/>
</dbReference>
<name>A0AAE3YZB8_9ACTN</name>
<evidence type="ECO:0000313" key="4">
    <source>
        <dbReference type="Proteomes" id="UP001183643"/>
    </source>
</evidence>
<dbReference type="PANTHER" id="PTHR10963">
    <property type="entry name" value="GLYCOSYL HYDROLASE-RELATED"/>
    <property type="match status" value="1"/>
</dbReference>
<dbReference type="Proteomes" id="UP001183643">
    <property type="component" value="Unassembled WGS sequence"/>
</dbReference>
<dbReference type="PROSITE" id="PS50231">
    <property type="entry name" value="RICIN_B_LECTIN"/>
    <property type="match status" value="1"/>
</dbReference>
<protein>
    <submittedName>
        <fullName evidence="3">Beta-glucanase (GH16 family)</fullName>
    </submittedName>
</protein>